<proteinExistence type="predicted"/>
<organism evidence="1 2">
    <name type="scientific">Floridaenema evergladense BLCC-F167</name>
    <dbReference type="NCBI Taxonomy" id="3153639"/>
    <lineage>
        <taxon>Bacteria</taxon>
        <taxon>Bacillati</taxon>
        <taxon>Cyanobacteriota</taxon>
        <taxon>Cyanophyceae</taxon>
        <taxon>Oscillatoriophycideae</taxon>
        <taxon>Aerosakkonematales</taxon>
        <taxon>Aerosakkonemataceae</taxon>
        <taxon>Floridanema</taxon>
        <taxon>Floridanema evergladense</taxon>
    </lineage>
</organism>
<protein>
    <recommendedName>
        <fullName evidence="3">Capsid protein</fullName>
    </recommendedName>
</protein>
<evidence type="ECO:0008006" key="3">
    <source>
        <dbReference type="Google" id="ProtNLM"/>
    </source>
</evidence>
<comment type="caution">
    <text evidence="1">The sequence shown here is derived from an EMBL/GenBank/DDBJ whole genome shotgun (WGS) entry which is preliminary data.</text>
</comment>
<dbReference type="Proteomes" id="UP001576780">
    <property type="component" value="Unassembled WGS sequence"/>
</dbReference>
<dbReference type="RefSeq" id="WP_413275466.1">
    <property type="nucleotide sequence ID" value="NZ_JBHFNT010000004.1"/>
</dbReference>
<accession>A0ABV4WDB1</accession>
<name>A0ABV4WDB1_9CYAN</name>
<evidence type="ECO:0000313" key="1">
    <source>
        <dbReference type="EMBL" id="MFB2832991.1"/>
    </source>
</evidence>
<keyword evidence="2" id="KW-1185">Reference proteome</keyword>
<evidence type="ECO:0000313" key="2">
    <source>
        <dbReference type="Proteomes" id="UP001576780"/>
    </source>
</evidence>
<sequence length="297" mass="32587">MPGKVLNYACKKFKFLVGDLDITNCVTSFGVAQSKYEVGKPLIWSGSMTLATPMPPYNIAESLDNLENQNRWAKGRYPVKVSFFGCQMLTLRISGYSYNPDTKEAEAQLTDLLGLMDFDHDPKETEVQTENTFDSTGSFYQTKAPWDRVVAANLVRGSRINNQEYVRAGQISFPSDLSVSSGKTPSYSVPPPIASNPVQQISQISVASGGWVPWVDALENIRFCRYPLGEIPPVYSLDRDAVDEFTRGEPEEDEISSMSVIASSAAIVQPESRDFSNGGLASYDASGWQSIKSSGGL</sequence>
<dbReference type="EMBL" id="JBHFNT010000004">
    <property type="protein sequence ID" value="MFB2832991.1"/>
    <property type="molecule type" value="Genomic_DNA"/>
</dbReference>
<reference evidence="1 2" key="1">
    <citation type="submission" date="2024-09" db="EMBL/GenBank/DDBJ databases">
        <title>Floridaenema gen nov. (Aerosakkonemataceae, Aerosakkonematales ord. nov., Cyanobacteria) from benthic tropical and subtropical fresh waters, with the description of four new species.</title>
        <authorList>
            <person name="Moretto J.A."/>
            <person name="Berthold D.E."/>
            <person name="Lefler F.W."/>
            <person name="Huang I.-S."/>
            <person name="Laughinghouse H. IV."/>
        </authorList>
    </citation>
    <scope>NUCLEOTIDE SEQUENCE [LARGE SCALE GENOMIC DNA]</scope>
    <source>
        <strain evidence="1 2">BLCC-F167</strain>
    </source>
</reference>
<gene>
    <name evidence="1" type="ORF">ACE1CA_00500</name>
</gene>